<comment type="caution">
    <text evidence="4">The sequence shown here is derived from an EMBL/GenBank/DDBJ whole genome shotgun (WGS) entry which is preliminary data.</text>
</comment>
<evidence type="ECO:0000256" key="2">
    <source>
        <dbReference type="ARBA" id="ARBA00022840"/>
    </source>
</evidence>
<accession>A0ABN7VGD8</accession>
<dbReference type="PROSITE" id="PS50011">
    <property type="entry name" value="PROTEIN_KINASE_DOM"/>
    <property type="match status" value="1"/>
</dbReference>
<evidence type="ECO:0000313" key="5">
    <source>
        <dbReference type="Proteomes" id="UP000789901"/>
    </source>
</evidence>
<dbReference type="InterPro" id="IPR051681">
    <property type="entry name" value="Ser/Thr_Kinases-Pseudokinases"/>
</dbReference>
<dbReference type="SUPFAM" id="SSF56112">
    <property type="entry name" value="Protein kinase-like (PK-like)"/>
    <property type="match status" value="1"/>
</dbReference>
<organism evidence="4 5">
    <name type="scientific">Gigaspora margarita</name>
    <dbReference type="NCBI Taxonomy" id="4874"/>
    <lineage>
        <taxon>Eukaryota</taxon>
        <taxon>Fungi</taxon>
        <taxon>Fungi incertae sedis</taxon>
        <taxon>Mucoromycota</taxon>
        <taxon>Glomeromycotina</taxon>
        <taxon>Glomeromycetes</taxon>
        <taxon>Diversisporales</taxon>
        <taxon>Gigasporaceae</taxon>
        <taxon>Gigaspora</taxon>
    </lineage>
</organism>
<dbReference type="PANTHER" id="PTHR44329">
    <property type="entry name" value="SERINE/THREONINE-PROTEIN KINASE TNNI3K-RELATED"/>
    <property type="match status" value="1"/>
</dbReference>
<dbReference type="InterPro" id="IPR001245">
    <property type="entry name" value="Ser-Thr/Tyr_kinase_cat_dom"/>
</dbReference>
<feature type="non-terminal residue" evidence="4">
    <location>
        <position position="450"/>
    </location>
</feature>
<dbReference type="Pfam" id="PF07714">
    <property type="entry name" value="PK_Tyr_Ser-Thr"/>
    <property type="match status" value="1"/>
</dbReference>
<feature type="domain" description="Protein kinase" evidence="3">
    <location>
        <begin position="36"/>
        <end position="302"/>
    </location>
</feature>
<dbReference type="Proteomes" id="UP000789901">
    <property type="component" value="Unassembled WGS sequence"/>
</dbReference>
<dbReference type="EMBL" id="CAJVQB010014686">
    <property type="protein sequence ID" value="CAG8770009.1"/>
    <property type="molecule type" value="Genomic_DNA"/>
</dbReference>
<keyword evidence="5" id="KW-1185">Reference proteome</keyword>
<keyword evidence="2" id="KW-0067">ATP-binding</keyword>
<keyword evidence="1" id="KW-0547">Nucleotide-binding</keyword>
<sequence length="450" mass="52645">MEQRSGNKDIDAFIKKTREESVTCDGFIEWIPIFDIQHIESLEQSGYSKIYSGRWNPFELSSLNIILKVLKNSKDFDHKFLNEFKIHYKCLGICAIPFYGLTTYPEMSDYAMVIKRATHGDLRNFLRSRKFKISWKERARILVDIAKSLNSLHKLDLVHRDFHCRNILVDDNMKIFIGDFGLSGPDRAHDVHLVVDILSKGLRPLIMSSIPKFYENIMKQCWHEDPSKRPDASQLIAKLDEFIELSKNEPIDIIQPSLLIMQKKPESEFSINQHHISKVDQALPRETVSKTNLQKSIKDELEVDEGNFNHSKNESKFWKNLKALTYKSYINGIKIVIYHHPFVYDLDLDAEIITNDYSEWGSYNSKFIDFDINDLDYDYSEEEIDNNAYTEEESNYEMEIEDESIYSEDKADLSIGTKGEDIYTDVLEIDLPELEVDKRYATQKYDFTSK</sequence>
<name>A0ABN7VGD8_GIGMA</name>
<evidence type="ECO:0000259" key="3">
    <source>
        <dbReference type="PROSITE" id="PS50011"/>
    </source>
</evidence>
<proteinExistence type="predicted"/>
<gene>
    <name evidence="4" type="ORF">GMARGA_LOCUS18414</name>
</gene>
<evidence type="ECO:0000313" key="4">
    <source>
        <dbReference type="EMBL" id="CAG8770009.1"/>
    </source>
</evidence>
<dbReference type="InterPro" id="IPR000719">
    <property type="entry name" value="Prot_kinase_dom"/>
</dbReference>
<dbReference type="PANTHER" id="PTHR44329:SF298">
    <property type="entry name" value="MIXED LINEAGE KINASE DOMAIN-LIKE PROTEIN"/>
    <property type="match status" value="1"/>
</dbReference>
<dbReference type="Gene3D" id="1.10.510.10">
    <property type="entry name" value="Transferase(Phosphotransferase) domain 1"/>
    <property type="match status" value="2"/>
</dbReference>
<dbReference type="InterPro" id="IPR011009">
    <property type="entry name" value="Kinase-like_dom_sf"/>
</dbReference>
<evidence type="ECO:0000256" key="1">
    <source>
        <dbReference type="ARBA" id="ARBA00022741"/>
    </source>
</evidence>
<reference evidence="4 5" key="1">
    <citation type="submission" date="2021-06" db="EMBL/GenBank/DDBJ databases">
        <authorList>
            <person name="Kallberg Y."/>
            <person name="Tangrot J."/>
            <person name="Rosling A."/>
        </authorList>
    </citation>
    <scope>NUCLEOTIDE SEQUENCE [LARGE SCALE GENOMIC DNA]</scope>
    <source>
        <strain evidence="4 5">120-4 pot B 10/14</strain>
    </source>
</reference>
<protein>
    <submittedName>
        <fullName evidence="4">7333_t:CDS:1</fullName>
    </submittedName>
</protein>